<dbReference type="EMBL" id="HACM01006340">
    <property type="protein sequence ID" value="CRZ06782.1"/>
    <property type="molecule type" value="Transcribed_RNA"/>
</dbReference>
<sequence>MGPEIKPKQLLLGTATREPAGKIHVAFNNLDRLANQRRKIKNQTSMLSSISMLATFESNIGAKFFRSSCLDVENGHIVMQSDFMMNPVKQNLSPLESDSIHGFIVDDYFAEVNVTFTSGFFPDNWSNHPVSH</sequence>
<protein>
    <submittedName>
        <fullName evidence="1">Uncharacterized protein</fullName>
    </submittedName>
</protein>
<dbReference type="EMBL" id="HACM01006337">
    <property type="protein sequence ID" value="CRZ06779.1"/>
    <property type="molecule type" value="Transcribed_RNA"/>
</dbReference>
<reference evidence="1" key="1">
    <citation type="submission" date="2015-04" db="EMBL/GenBank/DDBJ databases">
        <title>The genome sequence of the plant pathogenic Rhizarian Plasmodiophora brassicae reveals insights in its biotrophic life cycle and the origin of chitin synthesis.</title>
        <authorList>
            <person name="Schwelm A."/>
            <person name="Fogelqvist J."/>
            <person name="Knaust A."/>
            <person name="Julke S."/>
            <person name="Lilja T."/>
            <person name="Dhandapani V."/>
            <person name="Bonilla-Rosso G."/>
            <person name="Karlsson M."/>
            <person name="Shevchenko A."/>
            <person name="Choi S.R."/>
            <person name="Kim H.G."/>
            <person name="Park J.Y."/>
            <person name="Lim Y.P."/>
            <person name="Ludwig-Muller J."/>
            <person name="Dixelius C."/>
        </authorList>
    </citation>
    <scope>NUCLEOTIDE SEQUENCE</scope>
    <source>
        <tissue evidence="1">Potato root galls</tissue>
    </source>
</reference>
<accession>A0A0H5QYK2</accession>
<dbReference type="EMBL" id="HACM01006342">
    <property type="protein sequence ID" value="CRZ06784.1"/>
    <property type="molecule type" value="Transcribed_RNA"/>
</dbReference>
<proteinExistence type="predicted"/>
<evidence type="ECO:0000313" key="1">
    <source>
        <dbReference type="EMBL" id="CRZ06782.1"/>
    </source>
</evidence>
<dbReference type="AlphaFoldDB" id="A0A0H5QYK2"/>
<organism evidence="1">
    <name type="scientific">Spongospora subterranea</name>
    <dbReference type="NCBI Taxonomy" id="70186"/>
    <lineage>
        <taxon>Eukaryota</taxon>
        <taxon>Sar</taxon>
        <taxon>Rhizaria</taxon>
        <taxon>Endomyxa</taxon>
        <taxon>Phytomyxea</taxon>
        <taxon>Plasmodiophorida</taxon>
        <taxon>Plasmodiophoridae</taxon>
        <taxon>Spongospora</taxon>
    </lineage>
</organism>
<name>A0A0H5QYK2_9EUKA</name>